<keyword evidence="1" id="KW-1185">Reference proteome</keyword>
<proteinExistence type="predicted"/>
<sequence>MEVIKEAFDAAAEADKKWSGVKNKPPMYGIPLA</sequence>
<reference evidence="1" key="1">
    <citation type="submission" date="2012-09" db="EMBL/GenBank/DDBJ databases">
        <authorList>
            <person name="Martin A.A."/>
        </authorList>
    </citation>
    <scope>NUCLEOTIDE SEQUENCE</scope>
</reference>
<protein>
    <submittedName>
        <fullName evidence="2">Aldedh domain-containing protein</fullName>
    </submittedName>
</protein>
<dbReference type="AlphaFoldDB" id="A0A0K0CXP0"/>
<evidence type="ECO:0000313" key="1">
    <source>
        <dbReference type="Proteomes" id="UP000035642"/>
    </source>
</evidence>
<evidence type="ECO:0000313" key="2">
    <source>
        <dbReference type="WBParaSite" id="ACAC_0000235701-mRNA-1"/>
    </source>
</evidence>
<dbReference type="Proteomes" id="UP000035642">
    <property type="component" value="Unassembled WGS sequence"/>
</dbReference>
<organism evidence="1 2">
    <name type="scientific">Angiostrongylus cantonensis</name>
    <name type="common">Rat lungworm</name>
    <dbReference type="NCBI Taxonomy" id="6313"/>
    <lineage>
        <taxon>Eukaryota</taxon>
        <taxon>Metazoa</taxon>
        <taxon>Ecdysozoa</taxon>
        <taxon>Nematoda</taxon>
        <taxon>Chromadorea</taxon>
        <taxon>Rhabditida</taxon>
        <taxon>Rhabditina</taxon>
        <taxon>Rhabditomorpha</taxon>
        <taxon>Strongyloidea</taxon>
        <taxon>Metastrongylidae</taxon>
        <taxon>Angiostrongylus</taxon>
    </lineage>
</organism>
<dbReference type="WBParaSite" id="ACAC_0000235701-mRNA-1">
    <property type="protein sequence ID" value="ACAC_0000235701-mRNA-1"/>
    <property type="gene ID" value="ACAC_0000235701"/>
</dbReference>
<reference evidence="2" key="2">
    <citation type="submission" date="2017-02" db="UniProtKB">
        <authorList>
            <consortium name="WormBaseParasite"/>
        </authorList>
    </citation>
    <scope>IDENTIFICATION</scope>
</reference>
<name>A0A0K0CXP0_ANGCA</name>
<accession>A0A0K0CXP0</accession>